<gene>
    <name evidence="2" type="ORF">GCM10010946_09240</name>
</gene>
<proteinExistence type="predicted"/>
<protein>
    <recommendedName>
        <fullName evidence="4">Lipoprotein</fullName>
    </recommendedName>
</protein>
<evidence type="ECO:0000313" key="2">
    <source>
        <dbReference type="EMBL" id="GGX34241.1"/>
    </source>
</evidence>
<evidence type="ECO:0008006" key="4">
    <source>
        <dbReference type="Google" id="ProtNLM"/>
    </source>
</evidence>
<comment type="caution">
    <text evidence="2">The sequence shown here is derived from an EMBL/GenBank/DDBJ whole genome shotgun (WGS) entry which is preliminary data.</text>
</comment>
<dbReference type="RefSeq" id="WP_189355883.1">
    <property type="nucleotide sequence ID" value="NZ_BMYU01000002.1"/>
</dbReference>
<evidence type="ECO:0000313" key="3">
    <source>
        <dbReference type="Proteomes" id="UP000653343"/>
    </source>
</evidence>
<sequence length="250" mass="27396">MRLSPLPLAQLSLSVALACTAFTACADETTTAATASQPAETTAPAIEVKALRDPAIMPYKQAYEMLTGIQKATQDKVRVIIRVLASGTRQQIPDLQIRLESNENRWPVPVSDKGIIDVPVIAKAYAEGAEFVTNQKKGSLGADLTLVPVLPPDGFSAAQIRDSLDAGRTALREMVPWYYRIFISNPKGVAVCYDNPHQQIVLRGQQERVVAATEARKNPYGSKWFCGNFIARELENEQILPAAGYHLLYL</sequence>
<evidence type="ECO:0000256" key="1">
    <source>
        <dbReference type="SAM" id="SignalP"/>
    </source>
</evidence>
<dbReference type="PROSITE" id="PS51257">
    <property type="entry name" value="PROKAR_LIPOPROTEIN"/>
    <property type="match status" value="1"/>
</dbReference>
<name>A0ABQ2XV94_9BURK</name>
<accession>A0ABQ2XV94</accession>
<reference evidence="3" key="1">
    <citation type="journal article" date="2019" name="Int. J. Syst. Evol. Microbiol.">
        <title>The Global Catalogue of Microorganisms (GCM) 10K type strain sequencing project: providing services to taxonomists for standard genome sequencing and annotation.</title>
        <authorList>
            <consortium name="The Broad Institute Genomics Platform"/>
            <consortium name="The Broad Institute Genome Sequencing Center for Infectious Disease"/>
            <person name="Wu L."/>
            <person name="Ma J."/>
        </authorList>
    </citation>
    <scope>NUCLEOTIDE SEQUENCE [LARGE SCALE GENOMIC DNA]</scope>
    <source>
        <strain evidence="3">KCTC 23917</strain>
    </source>
</reference>
<dbReference type="EMBL" id="BMYU01000002">
    <property type="protein sequence ID" value="GGX34241.1"/>
    <property type="molecule type" value="Genomic_DNA"/>
</dbReference>
<organism evidence="2 3">
    <name type="scientific">Undibacterium squillarum</name>
    <dbReference type="NCBI Taxonomy" id="1131567"/>
    <lineage>
        <taxon>Bacteria</taxon>
        <taxon>Pseudomonadati</taxon>
        <taxon>Pseudomonadota</taxon>
        <taxon>Betaproteobacteria</taxon>
        <taxon>Burkholderiales</taxon>
        <taxon>Oxalobacteraceae</taxon>
        <taxon>Undibacterium</taxon>
    </lineage>
</organism>
<feature type="chain" id="PRO_5047478789" description="Lipoprotein" evidence="1">
    <location>
        <begin position="27"/>
        <end position="250"/>
    </location>
</feature>
<keyword evidence="3" id="KW-1185">Reference proteome</keyword>
<feature type="signal peptide" evidence="1">
    <location>
        <begin position="1"/>
        <end position="26"/>
    </location>
</feature>
<dbReference type="Proteomes" id="UP000653343">
    <property type="component" value="Unassembled WGS sequence"/>
</dbReference>
<keyword evidence="1" id="KW-0732">Signal</keyword>